<evidence type="ECO:0000259" key="1">
    <source>
        <dbReference type="Pfam" id="PF00134"/>
    </source>
</evidence>
<organism evidence="2 3">
    <name type="scientific">Cyclotella cryptica</name>
    <dbReference type="NCBI Taxonomy" id="29204"/>
    <lineage>
        <taxon>Eukaryota</taxon>
        <taxon>Sar</taxon>
        <taxon>Stramenopiles</taxon>
        <taxon>Ochrophyta</taxon>
        <taxon>Bacillariophyta</taxon>
        <taxon>Coscinodiscophyceae</taxon>
        <taxon>Thalassiosirophycidae</taxon>
        <taxon>Stephanodiscales</taxon>
        <taxon>Stephanodiscaceae</taxon>
        <taxon>Cyclotella</taxon>
    </lineage>
</organism>
<proteinExistence type="predicted"/>
<sequence>MHGSSNPYLIESIRVMRNQETTAYKLTRDYLRRDANESLRSNRIVVTPSDRQAMLSWAYDTVDVCNINRYVAITAMTYLDRFLANSRCRRANLALSSRQEFQLCFITCFIIAMKTRAGMNVGSHFISKHLCHGLYSANEILQVELEVLRGLRWKLNGPTAIDFVHAFLELTPQWKNVRVMDSLVKVAEGQVELAMMDYSLALQEASSIAYSAVLLAVNYMGCCDVDQSPWIQSLSIITGNEAHDSRSRLICHRMIGIASIDHACRVFAPDAQRSKQATPFS</sequence>
<reference evidence="2 3" key="1">
    <citation type="journal article" date="2020" name="G3 (Bethesda)">
        <title>Improved Reference Genome for Cyclotella cryptica CCMP332, a Model for Cell Wall Morphogenesis, Salinity Adaptation, and Lipid Production in Diatoms (Bacillariophyta).</title>
        <authorList>
            <person name="Roberts W.R."/>
            <person name="Downey K.M."/>
            <person name="Ruck E.C."/>
            <person name="Traller J.C."/>
            <person name="Alverson A.J."/>
        </authorList>
    </citation>
    <scope>NUCLEOTIDE SEQUENCE [LARGE SCALE GENOMIC DNA]</scope>
    <source>
        <strain evidence="2 3">CCMP332</strain>
    </source>
</reference>
<name>A0ABD3QAX4_9STRA</name>
<gene>
    <name evidence="2" type="ORF">HJC23_008829</name>
</gene>
<evidence type="ECO:0000313" key="3">
    <source>
        <dbReference type="Proteomes" id="UP001516023"/>
    </source>
</evidence>
<dbReference type="SUPFAM" id="SSF47954">
    <property type="entry name" value="Cyclin-like"/>
    <property type="match status" value="1"/>
</dbReference>
<dbReference type="InterPro" id="IPR039361">
    <property type="entry name" value="Cyclin"/>
</dbReference>
<evidence type="ECO:0000313" key="2">
    <source>
        <dbReference type="EMBL" id="KAL3796876.1"/>
    </source>
</evidence>
<dbReference type="Gene3D" id="1.10.472.10">
    <property type="entry name" value="Cyclin-like"/>
    <property type="match status" value="2"/>
</dbReference>
<dbReference type="InterPro" id="IPR036915">
    <property type="entry name" value="Cyclin-like_sf"/>
</dbReference>
<comment type="caution">
    <text evidence="2">The sequence shown here is derived from an EMBL/GenBank/DDBJ whole genome shotgun (WGS) entry which is preliminary data.</text>
</comment>
<dbReference type="FunFam" id="1.10.472.10:FF:000093">
    <property type="entry name" value="Predicted protein"/>
    <property type="match status" value="1"/>
</dbReference>
<keyword evidence="3" id="KW-1185">Reference proteome</keyword>
<dbReference type="PANTHER" id="PTHR10177">
    <property type="entry name" value="CYCLINS"/>
    <property type="match status" value="1"/>
</dbReference>
<dbReference type="EMBL" id="JABMIG020000059">
    <property type="protein sequence ID" value="KAL3796876.1"/>
    <property type="molecule type" value="Genomic_DNA"/>
</dbReference>
<dbReference type="InterPro" id="IPR006671">
    <property type="entry name" value="Cyclin_N"/>
</dbReference>
<dbReference type="Proteomes" id="UP001516023">
    <property type="component" value="Unassembled WGS sequence"/>
</dbReference>
<feature type="domain" description="Cyclin N-terminal" evidence="1">
    <location>
        <begin position="15"/>
        <end position="156"/>
    </location>
</feature>
<dbReference type="Pfam" id="PF00134">
    <property type="entry name" value="Cyclin_N"/>
    <property type="match status" value="1"/>
</dbReference>
<accession>A0ABD3QAX4</accession>
<dbReference type="AlphaFoldDB" id="A0ABD3QAX4"/>
<protein>
    <recommendedName>
        <fullName evidence="1">Cyclin N-terminal domain-containing protein</fullName>
    </recommendedName>
</protein>